<comment type="caution">
    <text evidence="4">The sequence shown here is derived from an EMBL/GenBank/DDBJ whole genome shotgun (WGS) entry which is preliminary data.</text>
</comment>
<dbReference type="InterPro" id="IPR050400">
    <property type="entry name" value="Bact_Cytoskel_RodZ"/>
</dbReference>
<feature type="region of interest" description="Disordered" evidence="1">
    <location>
        <begin position="165"/>
        <end position="196"/>
    </location>
</feature>
<dbReference type="InterPro" id="IPR001387">
    <property type="entry name" value="Cro/C1-type_HTH"/>
</dbReference>
<feature type="domain" description="HTH cro/C1-type" evidence="3">
    <location>
        <begin position="19"/>
        <end position="51"/>
    </location>
</feature>
<proteinExistence type="predicted"/>
<protein>
    <submittedName>
        <fullName evidence="4">Cytoskeleton protein RodZ</fullName>
    </submittedName>
</protein>
<keyword evidence="2" id="KW-0812">Transmembrane</keyword>
<dbReference type="Proteomes" id="UP000294702">
    <property type="component" value="Unassembled WGS sequence"/>
</dbReference>
<dbReference type="OrthoDB" id="9790252at2"/>
<dbReference type="PANTHER" id="PTHR34475">
    <property type="match status" value="1"/>
</dbReference>
<name>A0A4V2PCJ0_9PAST</name>
<dbReference type="Pfam" id="PF13464">
    <property type="entry name" value="RodZ_C"/>
    <property type="match status" value="1"/>
</dbReference>
<dbReference type="InterPro" id="IPR010982">
    <property type="entry name" value="Lambda_DNA-bd_dom_sf"/>
</dbReference>
<dbReference type="SUPFAM" id="SSF47413">
    <property type="entry name" value="lambda repressor-like DNA-binding domains"/>
    <property type="match status" value="1"/>
</dbReference>
<dbReference type="EMBL" id="SMFT01000001">
    <property type="protein sequence ID" value="TCK01456.1"/>
    <property type="molecule type" value="Genomic_DNA"/>
</dbReference>
<accession>A0A4V2PCJ0</accession>
<dbReference type="RefSeq" id="WP_132687649.1">
    <property type="nucleotide sequence ID" value="NZ_SMFT01000001.1"/>
</dbReference>
<sequence length="314" mass="35090">MQNKPDFAEPNTPSLGDQFRLAREALGLSLTEAAEKVGLRLSILQHIENNEFIHSAIPATFMRGYVRNYAKFLKLPENLYQQIQFGEIEKNDLNKNARAKKVVNSHSGHGRWLSCLTWFVVIAVIGMTLLWWWENHQQANAERDNLVDNYVVNHSESVQSHALPVSLTATEEKPRAEQAENVPSTENAPVSSDNLTQTTTSDVMNAATSSDNTSVVAQHIHNISTPATADTEQTQQPILHIEVTQASCWISVRNANGKILAEKEYKQGEVLHFNDGEPYSLIIGAPNNVKITYRGQNVPLKVDGRVARFRLPES</sequence>
<dbReference type="Pfam" id="PF13413">
    <property type="entry name" value="HTH_25"/>
    <property type="match status" value="1"/>
</dbReference>
<reference evidence="4 5" key="1">
    <citation type="submission" date="2019-03" db="EMBL/GenBank/DDBJ databases">
        <title>Genomic Encyclopedia of Type Strains, Phase IV (KMG-IV): sequencing the most valuable type-strain genomes for metagenomic binning, comparative biology and taxonomic classification.</title>
        <authorList>
            <person name="Goeker M."/>
        </authorList>
    </citation>
    <scope>NUCLEOTIDE SEQUENCE [LARGE SCALE GENOMIC DNA]</scope>
    <source>
        <strain evidence="4 5">DSM 15534</strain>
    </source>
</reference>
<evidence type="ECO:0000313" key="4">
    <source>
        <dbReference type="EMBL" id="TCK01456.1"/>
    </source>
</evidence>
<dbReference type="PANTHER" id="PTHR34475:SF1">
    <property type="entry name" value="CYTOSKELETON PROTEIN RODZ"/>
    <property type="match status" value="1"/>
</dbReference>
<keyword evidence="2" id="KW-0472">Membrane</keyword>
<dbReference type="AlphaFoldDB" id="A0A4V2PCJ0"/>
<dbReference type="PROSITE" id="PS50943">
    <property type="entry name" value="HTH_CROC1"/>
    <property type="match status" value="1"/>
</dbReference>
<dbReference type="InterPro" id="IPR025194">
    <property type="entry name" value="RodZ-like_C"/>
</dbReference>
<keyword evidence="2" id="KW-1133">Transmembrane helix</keyword>
<gene>
    <name evidence="4" type="ORF">EV694_0067</name>
</gene>
<evidence type="ECO:0000256" key="2">
    <source>
        <dbReference type="SAM" id="Phobius"/>
    </source>
</evidence>
<dbReference type="CDD" id="cd00093">
    <property type="entry name" value="HTH_XRE"/>
    <property type="match status" value="1"/>
</dbReference>
<organism evidence="4 5">
    <name type="scientific">Volucribacter psittacicida</name>
    <dbReference type="NCBI Taxonomy" id="203482"/>
    <lineage>
        <taxon>Bacteria</taxon>
        <taxon>Pseudomonadati</taxon>
        <taxon>Pseudomonadota</taxon>
        <taxon>Gammaproteobacteria</taxon>
        <taxon>Pasteurellales</taxon>
        <taxon>Pasteurellaceae</taxon>
        <taxon>Volucribacter</taxon>
    </lineage>
</organism>
<evidence type="ECO:0000256" key="1">
    <source>
        <dbReference type="SAM" id="MobiDB-lite"/>
    </source>
</evidence>
<feature type="transmembrane region" description="Helical" evidence="2">
    <location>
        <begin position="112"/>
        <end position="133"/>
    </location>
</feature>
<evidence type="ECO:0000259" key="3">
    <source>
        <dbReference type="PROSITE" id="PS50943"/>
    </source>
</evidence>
<evidence type="ECO:0000313" key="5">
    <source>
        <dbReference type="Proteomes" id="UP000294702"/>
    </source>
</evidence>
<keyword evidence="5" id="KW-1185">Reference proteome</keyword>
<dbReference type="GO" id="GO:0003677">
    <property type="term" value="F:DNA binding"/>
    <property type="evidence" value="ECO:0007669"/>
    <property type="project" value="InterPro"/>
</dbReference>
<feature type="compositionally biased region" description="Polar residues" evidence="1">
    <location>
        <begin position="181"/>
        <end position="196"/>
    </location>
</feature>
<dbReference type="Gene3D" id="1.10.260.40">
    <property type="entry name" value="lambda repressor-like DNA-binding domains"/>
    <property type="match status" value="1"/>
</dbReference>